<feature type="region of interest" description="Disordered" evidence="1">
    <location>
        <begin position="1"/>
        <end position="35"/>
    </location>
</feature>
<dbReference type="EMBL" id="CAMXCT010006567">
    <property type="protein sequence ID" value="CAI4016114.1"/>
    <property type="molecule type" value="Genomic_DNA"/>
</dbReference>
<keyword evidence="5" id="KW-1185">Reference proteome</keyword>
<dbReference type="EMBL" id="CAMXCT030006567">
    <property type="protein sequence ID" value="CAL4803426.1"/>
    <property type="molecule type" value="Genomic_DNA"/>
</dbReference>
<dbReference type="Proteomes" id="UP001152797">
    <property type="component" value="Unassembled WGS sequence"/>
</dbReference>
<proteinExistence type="predicted"/>
<gene>
    <name evidence="2" type="ORF">C1SCF055_LOCUS40880</name>
</gene>
<dbReference type="AlphaFoldDB" id="A0A9P1DUW2"/>
<keyword evidence="4" id="KW-0695">RNA-directed DNA polymerase</keyword>
<organism evidence="2">
    <name type="scientific">Cladocopium goreaui</name>
    <dbReference type="NCBI Taxonomy" id="2562237"/>
    <lineage>
        <taxon>Eukaryota</taxon>
        <taxon>Sar</taxon>
        <taxon>Alveolata</taxon>
        <taxon>Dinophyceae</taxon>
        <taxon>Suessiales</taxon>
        <taxon>Symbiodiniaceae</taxon>
        <taxon>Cladocopium</taxon>
    </lineage>
</organism>
<evidence type="ECO:0000313" key="3">
    <source>
        <dbReference type="EMBL" id="CAL1169489.1"/>
    </source>
</evidence>
<keyword evidence="4" id="KW-0808">Transferase</keyword>
<dbReference type="GO" id="GO:0003964">
    <property type="term" value="F:RNA-directed DNA polymerase activity"/>
    <property type="evidence" value="ECO:0007669"/>
    <property type="project" value="UniProtKB-KW"/>
</dbReference>
<feature type="compositionally biased region" description="Polar residues" evidence="1">
    <location>
        <begin position="1"/>
        <end position="10"/>
    </location>
</feature>
<reference evidence="2" key="1">
    <citation type="submission" date="2022-10" db="EMBL/GenBank/DDBJ databases">
        <authorList>
            <person name="Chen Y."/>
            <person name="Dougan E. K."/>
            <person name="Chan C."/>
            <person name="Rhodes N."/>
            <person name="Thang M."/>
        </authorList>
    </citation>
    <scope>NUCLEOTIDE SEQUENCE</scope>
</reference>
<evidence type="ECO:0000313" key="5">
    <source>
        <dbReference type="Proteomes" id="UP001152797"/>
    </source>
</evidence>
<dbReference type="EMBL" id="CAMXCT020006567">
    <property type="protein sequence ID" value="CAL1169489.1"/>
    <property type="molecule type" value="Genomic_DNA"/>
</dbReference>
<keyword evidence="4" id="KW-0548">Nucleotidyltransferase</keyword>
<evidence type="ECO:0000313" key="2">
    <source>
        <dbReference type="EMBL" id="CAI4016114.1"/>
    </source>
</evidence>
<comment type="caution">
    <text evidence="2">The sequence shown here is derived from an EMBL/GenBank/DDBJ whole genome shotgun (WGS) entry which is preliminary data.</text>
</comment>
<reference evidence="3" key="2">
    <citation type="submission" date="2024-04" db="EMBL/GenBank/DDBJ databases">
        <authorList>
            <person name="Chen Y."/>
            <person name="Shah S."/>
            <person name="Dougan E. K."/>
            <person name="Thang M."/>
            <person name="Chan C."/>
        </authorList>
    </citation>
    <scope>NUCLEOTIDE SEQUENCE [LARGE SCALE GENOMIC DNA]</scope>
</reference>
<evidence type="ECO:0000313" key="4">
    <source>
        <dbReference type="EMBL" id="CAL4803426.1"/>
    </source>
</evidence>
<name>A0A9P1DUW2_9DINO</name>
<protein>
    <submittedName>
        <fullName evidence="4">Reverse transcriptase Ty1/copia-type domain-containing protein</fullName>
    </submittedName>
</protein>
<accession>A0A9P1DUW2</accession>
<dbReference type="OrthoDB" id="406011at2759"/>
<sequence length="99" mass="10954">MGNTQPTGSGLSEEAKEIGHTVGSSFKESKMRKDGCFSCSGRPKTFVKSVTITERAYAGPDYTSGQTLSTTVGIEHEKDSRFSHVWYRTQAQYFGCCWI</sequence>
<evidence type="ECO:0000256" key="1">
    <source>
        <dbReference type="SAM" id="MobiDB-lite"/>
    </source>
</evidence>